<sequence>MYYTIGEISKIINVSVHTLRFYAKEGLMPFVERNKSGIRMFKDEDFEPLFMIEYLKKSGMSIKEIREFMNWCMQGDETIGKRLNMFREQQKKVEDQIKELQTTLDLIKLKCWYYETAKVAGTCSVHKALKPADIPKDILEFKESMEKIYFNRQL</sequence>
<dbReference type="GO" id="GO:0003677">
    <property type="term" value="F:DNA binding"/>
    <property type="evidence" value="ECO:0007669"/>
    <property type="project" value="InterPro"/>
</dbReference>
<dbReference type="PRINTS" id="PR00040">
    <property type="entry name" value="HTHMERR"/>
</dbReference>
<protein>
    <submittedName>
        <fullName evidence="1">HTH-type transcriptional regulator</fullName>
    </submittedName>
</protein>
<gene>
    <name evidence="1" type="ORF">CROST_041900</name>
</gene>
<dbReference type="PANTHER" id="PTHR30204:SF82">
    <property type="entry name" value="TRANSCRIPTIONAL REGULATOR, MERR FAMILY"/>
    <property type="match status" value="1"/>
</dbReference>
<dbReference type="AlphaFoldDB" id="A0A1S8LWT1"/>
<dbReference type="STRING" id="84029.CROST_30060"/>
<dbReference type="InterPro" id="IPR047057">
    <property type="entry name" value="MerR_fam"/>
</dbReference>
<dbReference type="KEGG" id="crw:CROST_041900"/>
<dbReference type="InterPro" id="IPR009061">
    <property type="entry name" value="DNA-bd_dom_put_sf"/>
</dbReference>
<dbReference type="InterPro" id="IPR000551">
    <property type="entry name" value="MerR-type_HTH_dom"/>
</dbReference>
<dbReference type="Pfam" id="PF13411">
    <property type="entry name" value="MerR_1"/>
    <property type="match status" value="1"/>
</dbReference>
<dbReference type="PANTHER" id="PTHR30204">
    <property type="entry name" value="REDOX-CYCLING DRUG-SENSING TRANSCRIPTIONAL ACTIVATOR SOXR"/>
    <property type="match status" value="1"/>
</dbReference>
<dbReference type="GO" id="GO:0003700">
    <property type="term" value="F:DNA-binding transcription factor activity"/>
    <property type="evidence" value="ECO:0007669"/>
    <property type="project" value="InterPro"/>
</dbReference>
<evidence type="ECO:0000313" key="1">
    <source>
        <dbReference type="EMBL" id="URZ13424.1"/>
    </source>
</evidence>
<dbReference type="Gene3D" id="1.10.1660.10">
    <property type="match status" value="1"/>
</dbReference>
<accession>A0A1S8LWT1</accession>
<dbReference type="SMART" id="SM00422">
    <property type="entry name" value="HTH_MERR"/>
    <property type="match status" value="1"/>
</dbReference>
<proteinExistence type="predicted"/>
<dbReference type="Proteomes" id="UP000190951">
    <property type="component" value="Chromosome"/>
</dbReference>
<organism evidence="1 2">
    <name type="scientific">Clostridium felsineum</name>
    <dbReference type="NCBI Taxonomy" id="36839"/>
    <lineage>
        <taxon>Bacteria</taxon>
        <taxon>Bacillati</taxon>
        <taxon>Bacillota</taxon>
        <taxon>Clostridia</taxon>
        <taxon>Eubacteriales</taxon>
        <taxon>Clostridiaceae</taxon>
        <taxon>Clostridium</taxon>
    </lineage>
</organism>
<dbReference type="EMBL" id="CP096983">
    <property type="protein sequence ID" value="URZ13424.1"/>
    <property type="molecule type" value="Genomic_DNA"/>
</dbReference>
<dbReference type="RefSeq" id="WP_077834921.1">
    <property type="nucleotide sequence ID" value="NZ_CP096983.1"/>
</dbReference>
<dbReference type="SUPFAM" id="SSF46955">
    <property type="entry name" value="Putative DNA-binding domain"/>
    <property type="match status" value="1"/>
</dbReference>
<dbReference type="CDD" id="cd01109">
    <property type="entry name" value="HTH_YyaN"/>
    <property type="match status" value="1"/>
</dbReference>
<dbReference type="PROSITE" id="PS50937">
    <property type="entry name" value="HTH_MERR_2"/>
    <property type="match status" value="1"/>
</dbReference>
<keyword evidence="2" id="KW-1185">Reference proteome</keyword>
<evidence type="ECO:0000313" key="2">
    <source>
        <dbReference type="Proteomes" id="UP000190951"/>
    </source>
</evidence>
<name>A0A1S8LWT1_9CLOT</name>
<reference evidence="1 2" key="1">
    <citation type="submission" date="2022-04" db="EMBL/GenBank/DDBJ databases">
        <title>Genome sequence of C. roseum typestrain.</title>
        <authorList>
            <person name="Poehlein A."/>
            <person name="Schoch T."/>
            <person name="Duerre P."/>
            <person name="Daniel R."/>
        </authorList>
    </citation>
    <scope>NUCLEOTIDE SEQUENCE [LARGE SCALE GENOMIC DNA]</scope>
    <source>
        <strain evidence="1 2">DSM 7320</strain>
    </source>
</reference>